<name>A0ABP7RZ15_9BURK</name>
<protein>
    <submittedName>
        <fullName evidence="2">Uncharacterized protein</fullName>
    </submittedName>
</protein>
<dbReference type="EMBL" id="BAABBP010000037">
    <property type="protein sequence ID" value="GAA4004072.1"/>
    <property type="molecule type" value="Genomic_DNA"/>
</dbReference>
<gene>
    <name evidence="2" type="ORF">GCM10022279_30000</name>
</gene>
<evidence type="ECO:0000313" key="2">
    <source>
        <dbReference type="EMBL" id="GAA4004072.1"/>
    </source>
</evidence>
<keyword evidence="1" id="KW-0732">Signal</keyword>
<feature type="chain" id="PRO_5047084694" evidence="1">
    <location>
        <begin position="32"/>
        <end position="238"/>
    </location>
</feature>
<dbReference type="RefSeq" id="WP_103045676.1">
    <property type="nucleotide sequence ID" value="NZ_BAABBP010000037.1"/>
</dbReference>
<evidence type="ECO:0000313" key="3">
    <source>
        <dbReference type="Proteomes" id="UP001501627"/>
    </source>
</evidence>
<comment type="caution">
    <text evidence="2">The sequence shown here is derived from an EMBL/GenBank/DDBJ whole genome shotgun (WGS) entry which is preliminary data.</text>
</comment>
<keyword evidence="3" id="KW-1185">Reference proteome</keyword>
<dbReference type="Proteomes" id="UP001501627">
    <property type="component" value="Unassembled WGS sequence"/>
</dbReference>
<feature type="signal peptide" evidence="1">
    <location>
        <begin position="1"/>
        <end position="31"/>
    </location>
</feature>
<accession>A0ABP7RZ15</accession>
<proteinExistence type="predicted"/>
<evidence type="ECO:0000256" key="1">
    <source>
        <dbReference type="SAM" id="SignalP"/>
    </source>
</evidence>
<sequence>MTCDPFIHHARRCWALPAALAAALLAGCASTPPTPDWKLGALDAAERATQVQLRGNARVAALQWRRARAEVARTAAPALLARVELLRCAVQAASLDFAPCTAFDALRQDAAPAERAYADYLAGWPLTGAQRALLPAAQQQALRDAAGMADIEDALARLVAAGVAVRSGRAHDGTWALALETASGQGWEGALRGWLQADVLRARQQGDSARAARLERRLQVLGGQGRPAAAPGVSQRAD</sequence>
<organism evidence="2 3">
    <name type="scientific">Comamonas faecalis</name>
    <dbReference type="NCBI Taxonomy" id="1387849"/>
    <lineage>
        <taxon>Bacteria</taxon>
        <taxon>Pseudomonadati</taxon>
        <taxon>Pseudomonadota</taxon>
        <taxon>Betaproteobacteria</taxon>
        <taxon>Burkholderiales</taxon>
        <taxon>Comamonadaceae</taxon>
        <taxon>Comamonas</taxon>
    </lineage>
</organism>
<reference evidence="3" key="1">
    <citation type="journal article" date="2019" name="Int. J. Syst. Evol. Microbiol.">
        <title>The Global Catalogue of Microorganisms (GCM) 10K type strain sequencing project: providing services to taxonomists for standard genome sequencing and annotation.</title>
        <authorList>
            <consortium name="The Broad Institute Genomics Platform"/>
            <consortium name="The Broad Institute Genome Sequencing Center for Infectious Disease"/>
            <person name="Wu L."/>
            <person name="Ma J."/>
        </authorList>
    </citation>
    <scope>NUCLEOTIDE SEQUENCE [LARGE SCALE GENOMIC DNA]</scope>
    <source>
        <strain evidence="3">JCM 17561</strain>
    </source>
</reference>